<keyword evidence="3" id="KW-1185">Reference proteome</keyword>
<feature type="non-terminal residue" evidence="2">
    <location>
        <position position="133"/>
    </location>
</feature>
<gene>
    <name evidence="2" type="ORF">V8G54_004942</name>
</gene>
<name>A0AAQ3PDE3_VIGMU</name>
<proteinExistence type="predicted"/>
<organism evidence="2 3">
    <name type="scientific">Vigna mungo</name>
    <name type="common">Black gram</name>
    <name type="synonym">Phaseolus mungo</name>
    <dbReference type="NCBI Taxonomy" id="3915"/>
    <lineage>
        <taxon>Eukaryota</taxon>
        <taxon>Viridiplantae</taxon>
        <taxon>Streptophyta</taxon>
        <taxon>Embryophyta</taxon>
        <taxon>Tracheophyta</taxon>
        <taxon>Spermatophyta</taxon>
        <taxon>Magnoliopsida</taxon>
        <taxon>eudicotyledons</taxon>
        <taxon>Gunneridae</taxon>
        <taxon>Pentapetalae</taxon>
        <taxon>rosids</taxon>
        <taxon>fabids</taxon>
        <taxon>Fabales</taxon>
        <taxon>Fabaceae</taxon>
        <taxon>Papilionoideae</taxon>
        <taxon>50 kb inversion clade</taxon>
        <taxon>NPAAA clade</taxon>
        <taxon>indigoferoid/millettioid clade</taxon>
        <taxon>Phaseoleae</taxon>
        <taxon>Vigna</taxon>
    </lineage>
</organism>
<evidence type="ECO:0000313" key="2">
    <source>
        <dbReference type="EMBL" id="WVZ26398.1"/>
    </source>
</evidence>
<accession>A0AAQ3PDE3</accession>
<reference evidence="2 3" key="1">
    <citation type="journal article" date="2023" name="Life. Sci Alliance">
        <title>Evolutionary insights into 3D genome organization and epigenetic landscape of Vigna mungo.</title>
        <authorList>
            <person name="Junaid A."/>
            <person name="Singh B."/>
            <person name="Bhatia S."/>
        </authorList>
    </citation>
    <scope>NUCLEOTIDE SEQUENCE [LARGE SCALE GENOMIC DNA]</scope>
    <source>
        <strain evidence="2">Urdbean</strain>
    </source>
</reference>
<dbReference type="AlphaFoldDB" id="A0AAQ3PDE3"/>
<dbReference type="Proteomes" id="UP001374535">
    <property type="component" value="Chromosome 1"/>
</dbReference>
<feature type="compositionally biased region" description="Low complexity" evidence="1">
    <location>
        <begin position="33"/>
        <end position="44"/>
    </location>
</feature>
<feature type="region of interest" description="Disordered" evidence="1">
    <location>
        <begin position="19"/>
        <end position="87"/>
    </location>
</feature>
<evidence type="ECO:0000313" key="3">
    <source>
        <dbReference type="Proteomes" id="UP001374535"/>
    </source>
</evidence>
<protein>
    <submittedName>
        <fullName evidence="2">Uncharacterized protein</fullName>
    </submittedName>
</protein>
<dbReference type="EMBL" id="CP144700">
    <property type="protein sequence ID" value="WVZ26398.1"/>
    <property type="molecule type" value="Genomic_DNA"/>
</dbReference>
<evidence type="ECO:0000256" key="1">
    <source>
        <dbReference type="SAM" id="MobiDB-lite"/>
    </source>
</evidence>
<sequence length="133" mass="14095">MAATSSGLRCLDRRCGGFLASSSVSGSGSGKLTTSPRPTRMSPPVRDGGAKGPMRRESASQNKSDLKGSDSRKKRDRARKSEEREMVTKRNGLVGLWSGYGGSVLATAPDWNTNLGLASSSRNSILAHPIETK</sequence>
<feature type="compositionally biased region" description="Basic and acidic residues" evidence="1">
    <location>
        <begin position="54"/>
        <end position="87"/>
    </location>
</feature>